<sequence>MEPLRSSLKGSHHSGLKWKQSQNDFPNFAFHRMLIPFRPKWRKNGVLDEFQKLFGEHIEVAAPFRRPKQHVPNHHAAARPLSDLLPHPLSRLSFFADPFKPCDTLDGTTAFASFPRKSYLSSPAATARRDGSCDLPLSNRLDRLPPLPADWSAASPCLPASLRWFFSSAGLRPASSPIRCFLLAARVLLLAASSRGLPYPLPSLSRCLPARSLFNRCGLSPCLFDQTSLVALSLAASVITVTVWFAFSHSGCGLSLSPLLFSLRLPVAASSINRAGLSCKSSLFVFVAALVALTTHCGLAFKPRGLVVQELSRGDLVFPLGSPRSSGQRPCLSSHSATSFSYYRRLVAQRRSCSDVAPQFPRG</sequence>
<protein>
    <submittedName>
        <fullName evidence="1">Uncharacterized protein</fullName>
    </submittedName>
</protein>
<comment type="caution">
    <text evidence="1">The sequence shown here is derived from an EMBL/GenBank/DDBJ whole genome shotgun (WGS) entry which is preliminary data.</text>
</comment>
<organism evidence="1 2">
    <name type="scientific">Platanthera zijinensis</name>
    <dbReference type="NCBI Taxonomy" id="2320716"/>
    <lineage>
        <taxon>Eukaryota</taxon>
        <taxon>Viridiplantae</taxon>
        <taxon>Streptophyta</taxon>
        <taxon>Embryophyta</taxon>
        <taxon>Tracheophyta</taxon>
        <taxon>Spermatophyta</taxon>
        <taxon>Magnoliopsida</taxon>
        <taxon>Liliopsida</taxon>
        <taxon>Asparagales</taxon>
        <taxon>Orchidaceae</taxon>
        <taxon>Orchidoideae</taxon>
        <taxon>Orchideae</taxon>
        <taxon>Orchidinae</taxon>
        <taxon>Platanthera</taxon>
    </lineage>
</organism>
<gene>
    <name evidence="1" type="ORF">KSP39_PZI017117</name>
</gene>
<dbReference type="Proteomes" id="UP001418222">
    <property type="component" value="Unassembled WGS sequence"/>
</dbReference>
<name>A0AAP0B5C8_9ASPA</name>
<keyword evidence="2" id="KW-1185">Reference proteome</keyword>
<proteinExistence type="predicted"/>
<accession>A0AAP0B5C8</accession>
<dbReference type="AlphaFoldDB" id="A0AAP0B5C8"/>
<evidence type="ECO:0000313" key="1">
    <source>
        <dbReference type="EMBL" id="KAK8928757.1"/>
    </source>
</evidence>
<evidence type="ECO:0000313" key="2">
    <source>
        <dbReference type="Proteomes" id="UP001418222"/>
    </source>
</evidence>
<dbReference type="EMBL" id="JBBWWQ010000015">
    <property type="protein sequence ID" value="KAK8928757.1"/>
    <property type="molecule type" value="Genomic_DNA"/>
</dbReference>
<reference evidence="1 2" key="1">
    <citation type="journal article" date="2022" name="Nat. Plants">
        <title>Genomes of leafy and leafless Platanthera orchids illuminate the evolution of mycoheterotrophy.</title>
        <authorList>
            <person name="Li M.H."/>
            <person name="Liu K.W."/>
            <person name="Li Z."/>
            <person name="Lu H.C."/>
            <person name="Ye Q.L."/>
            <person name="Zhang D."/>
            <person name="Wang J.Y."/>
            <person name="Li Y.F."/>
            <person name="Zhong Z.M."/>
            <person name="Liu X."/>
            <person name="Yu X."/>
            <person name="Liu D.K."/>
            <person name="Tu X.D."/>
            <person name="Liu B."/>
            <person name="Hao Y."/>
            <person name="Liao X.Y."/>
            <person name="Jiang Y.T."/>
            <person name="Sun W.H."/>
            <person name="Chen J."/>
            <person name="Chen Y.Q."/>
            <person name="Ai Y."/>
            <person name="Zhai J.W."/>
            <person name="Wu S.S."/>
            <person name="Zhou Z."/>
            <person name="Hsiao Y.Y."/>
            <person name="Wu W.L."/>
            <person name="Chen Y.Y."/>
            <person name="Lin Y.F."/>
            <person name="Hsu J.L."/>
            <person name="Li C.Y."/>
            <person name="Wang Z.W."/>
            <person name="Zhao X."/>
            <person name="Zhong W.Y."/>
            <person name="Ma X.K."/>
            <person name="Ma L."/>
            <person name="Huang J."/>
            <person name="Chen G.Z."/>
            <person name="Huang M.Z."/>
            <person name="Huang L."/>
            <person name="Peng D.H."/>
            <person name="Luo Y.B."/>
            <person name="Zou S.Q."/>
            <person name="Chen S.P."/>
            <person name="Lan S."/>
            <person name="Tsai W.C."/>
            <person name="Van de Peer Y."/>
            <person name="Liu Z.J."/>
        </authorList>
    </citation>
    <scope>NUCLEOTIDE SEQUENCE [LARGE SCALE GENOMIC DNA]</scope>
    <source>
        <tissue evidence="1">Leaf</tissue>
    </source>
</reference>